<accession>A0A7W3P8J1</accession>
<dbReference type="Pfam" id="PF20693">
    <property type="entry name" value="YobI-ATPase"/>
    <property type="match status" value="1"/>
</dbReference>
<feature type="region of interest" description="Disordered" evidence="1">
    <location>
        <begin position="1"/>
        <end position="88"/>
    </location>
</feature>
<dbReference type="InterPro" id="IPR048428">
    <property type="entry name" value="YobI-NTPase"/>
</dbReference>
<keyword evidence="2" id="KW-0812">Transmembrane</keyword>
<evidence type="ECO:0000259" key="3">
    <source>
        <dbReference type="Pfam" id="PF20693"/>
    </source>
</evidence>
<dbReference type="Proteomes" id="UP000580910">
    <property type="component" value="Unassembled WGS sequence"/>
</dbReference>
<feature type="transmembrane region" description="Helical" evidence="2">
    <location>
        <begin position="227"/>
        <end position="247"/>
    </location>
</feature>
<feature type="domain" description="YobI-like P-loop NTPase" evidence="3">
    <location>
        <begin position="94"/>
        <end position="541"/>
    </location>
</feature>
<feature type="compositionally biased region" description="Polar residues" evidence="1">
    <location>
        <begin position="33"/>
        <end position="51"/>
    </location>
</feature>
<dbReference type="InterPro" id="IPR027417">
    <property type="entry name" value="P-loop_NTPase"/>
</dbReference>
<evidence type="ECO:0000256" key="1">
    <source>
        <dbReference type="SAM" id="MobiDB-lite"/>
    </source>
</evidence>
<proteinExistence type="predicted"/>
<dbReference type="SUPFAM" id="SSF52540">
    <property type="entry name" value="P-loop containing nucleoside triphosphate hydrolases"/>
    <property type="match status" value="1"/>
</dbReference>
<reference evidence="4 5" key="1">
    <citation type="submission" date="2020-07" db="EMBL/GenBank/DDBJ databases">
        <title>Sequencing the genomes of 1000 actinobacteria strains.</title>
        <authorList>
            <person name="Klenk H.-P."/>
        </authorList>
    </citation>
    <scope>NUCLEOTIDE SEQUENCE [LARGE SCALE GENOMIC DNA]</scope>
    <source>
        <strain evidence="4 5">DSM 21349</strain>
    </source>
</reference>
<dbReference type="Gene3D" id="3.40.50.300">
    <property type="entry name" value="P-loop containing nucleotide triphosphate hydrolases"/>
    <property type="match status" value="1"/>
</dbReference>
<feature type="region of interest" description="Disordered" evidence="1">
    <location>
        <begin position="1083"/>
        <end position="1102"/>
    </location>
</feature>
<feature type="transmembrane region" description="Helical" evidence="2">
    <location>
        <begin position="189"/>
        <end position="207"/>
    </location>
</feature>
<comment type="caution">
    <text evidence="4">The sequence shown here is derived from an EMBL/GenBank/DDBJ whole genome shotgun (WGS) entry which is preliminary data.</text>
</comment>
<evidence type="ECO:0000313" key="4">
    <source>
        <dbReference type="EMBL" id="MBA8802482.1"/>
    </source>
</evidence>
<feature type="compositionally biased region" description="Basic and acidic residues" evidence="1">
    <location>
        <begin position="1083"/>
        <end position="1094"/>
    </location>
</feature>
<feature type="compositionally biased region" description="Basic and acidic residues" evidence="1">
    <location>
        <begin position="64"/>
        <end position="76"/>
    </location>
</feature>
<evidence type="ECO:0000256" key="2">
    <source>
        <dbReference type="SAM" id="Phobius"/>
    </source>
</evidence>
<dbReference type="EMBL" id="JACGXA010000001">
    <property type="protein sequence ID" value="MBA8802482.1"/>
    <property type="molecule type" value="Genomic_DNA"/>
</dbReference>
<dbReference type="RefSeq" id="WP_182536958.1">
    <property type="nucleotide sequence ID" value="NZ_JACGXA010000001.1"/>
</dbReference>
<organism evidence="4 5">
    <name type="scientific">Nocardioides ginsengisegetis</name>
    <dbReference type="NCBI Taxonomy" id="661491"/>
    <lineage>
        <taxon>Bacteria</taxon>
        <taxon>Bacillati</taxon>
        <taxon>Actinomycetota</taxon>
        <taxon>Actinomycetes</taxon>
        <taxon>Propionibacteriales</taxon>
        <taxon>Nocardioidaceae</taxon>
        <taxon>Nocardioides</taxon>
    </lineage>
</organism>
<evidence type="ECO:0000313" key="5">
    <source>
        <dbReference type="Proteomes" id="UP000580910"/>
    </source>
</evidence>
<gene>
    <name evidence="4" type="ORF">FB382_000773</name>
</gene>
<feature type="region of interest" description="Disordered" evidence="1">
    <location>
        <begin position="385"/>
        <end position="418"/>
    </location>
</feature>
<feature type="compositionally biased region" description="Basic and acidic residues" evidence="1">
    <location>
        <begin position="8"/>
        <end position="24"/>
    </location>
</feature>
<keyword evidence="2" id="KW-1133">Transmembrane helix</keyword>
<protein>
    <recommendedName>
        <fullName evidence="3">YobI-like P-loop NTPase domain-containing protein</fullName>
    </recommendedName>
</protein>
<name>A0A7W3P8J1_9ACTN</name>
<keyword evidence="5" id="KW-1185">Reference proteome</keyword>
<sequence length="1421" mass="157149">MVNAPQGTDHETDQEPDRQDHEVGSVDAPESAEMQNPDAQSDPTVDSNIVPATSAKDSVATAARADDVPTEKKSADKPLQSLTPKYEERHHGTYLKRLEQAVKDPSNLNIALTGRYGAGKSSVLNEFEEKNRKAVLRLAISTLAPGEEDESTTNRIQKEIVKQLLYGASEKVGKNSRFNKIAVLSRRKAFLQSAAVVLPFVGLAYVFGMLPHLKWPTAQDPTWLRAITWVVAVGLVTVLGMVVRLLTHGRYDVKDVSAGGAALTLSEKPQTFFDKYIDEIVHYFAQEPKDIVIFEDLDRFEDPNIFEALRELNVLLNDTPERRKKRKGNLAGRAFARVLERINDTWLPRLETELPYPWAGRVLGLGEPLRFIYAVRDSVFSQIEATPTRSSTRDAAAGPVPAAQGSDQNPAPAPAPEAELDEAAAETLRANRTKFFDIVIPLVPFISHRNARDLLVKLLKERDITGIDPRLVNTVAQHCTDMRLMRNMCNEYLVFAERLLEPADDLTPAPGLDATHLFALVVYKNFHLEDFEDITRRDSDLDKVYDFAQRLTRETISAHERRIRVLLARPERFQERAPRAKQLGERLALFASNVRAAQSSPYNNQWKLYRFKVGDRGFGADRVSDYEFWAAVAKTRTLEVVLAHQESGGSSTVGHTFDDTGLRMFVPEALDADRWADFDQDAIDTEIVIMEGDIETLHRADFAELVTTDFTLSLRDGEAASKRLTRLKNPKGPHTFADLLDATLKSELARDLVRRGYIDRNFSLYAAQFYGNFTGVDVANFMVQHVQPNVMNIDYDLSRPKEGEREGAAANLLLEAEDAGEDLLNTVAAYNIDLVNHLLETRHSGADTVARHLIATWPGEKARDFLAAYFTSKKARREHLAALLTRCRWREVFTYLTSNVDVPADARVMLTNAALAAFDVDATYDLGAGVCDFVTDKYHSMSVFTGRPAAENPQHASEDAEQRAAERVSERLAERLDVMLSRGNVVLTSLAPLSGDIRDLVVEGSRYDLSADNLRIALGLADSDPVSLDALTDAETGNETVYSYVLADLPGYLAAVDGDGKTPAAVTAPRTLAKVLSDIVENRTADQESGEKEGTPSGDLADLLSRTAPSARLRYVRNAPLVTWKALAEAKRFRSSLANIESYRGEIGFMDSHLAQLLEDDGTVHIDEKGDTTDPNGDEYDRQAAALAILNTSELTTQVRVDLVTSLEPELPLPALSITPEGSDLFARMLNAELVSDDEETFSHLRAGGWAALGPAIAASQGVTSFLSAALLEGMVADALTDDSTAEKVENQVLADVNTYVPEDDWAELRAVATYADQHRVALDPAVVARIARVGDGRDGRVGPMMLRLLDRSSPGASADHVVETFLHLGGPYNRITNPQDSFDLDFTEVHDRLLKILHSENRISRGYPRIPTRRYSVTVS</sequence>
<keyword evidence="2" id="KW-0472">Membrane</keyword>